<evidence type="ECO:0000313" key="2">
    <source>
        <dbReference type="WBParaSite" id="ES5_v2.g6916.t1"/>
    </source>
</evidence>
<dbReference type="WBParaSite" id="ES5_v2.g6916.t1">
    <property type="protein sequence ID" value="ES5_v2.g6916.t1"/>
    <property type="gene ID" value="ES5_v2.g6916"/>
</dbReference>
<reference evidence="2" key="1">
    <citation type="submission" date="2022-11" db="UniProtKB">
        <authorList>
            <consortium name="WormBaseParasite"/>
        </authorList>
    </citation>
    <scope>IDENTIFICATION</scope>
</reference>
<name>A0AC34GQH4_9BILA</name>
<organism evidence="1 2">
    <name type="scientific">Panagrolaimus sp. ES5</name>
    <dbReference type="NCBI Taxonomy" id="591445"/>
    <lineage>
        <taxon>Eukaryota</taxon>
        <taxon>Metazoa</taxon>
        <taxon>Ecdysozoa</taxon>
        <taxon>Nematoda</taxon>
        <taxon>Chromadorea</taxon>
        <taxon>Rhabditida</taxon>
        <taxon>Tylenchina</taxon>
        <taxon>Panagrolaimomorpha</taxon>
        <taxon>Panagrolaimoidea</taxon>
        <taxon>Panagrolaimidae</taxon>
        <taxon>Panagrolaimus</taxon>
    </lineage>
</organism>
<protein>
    <submittedName>
        <fullName evidence="2">Uncharacterized protein</fullName>
    </submittedName>
</protein>
<dbReference type="Proteomes" id="UP000887579">
    <property type="component" value="Unplaced"/>
</dbReference>
<proteinExistence type="predicted"/>
<accession>A0AC34GQH4</accession>
<sequence>MNTDLEAGRISRHALVRNGKFSAILSQLKERRQRRKTAFAFVFGLILNILGSGLGLLKCEIDRKMIEVEIDSKLLKYGLLPNSTLIDGTSSSNIKVPSIVLVVLTTFGRIFNVIGTIKMFQAFSDFISQRRRKNLRTTTERLSSGEGESEWSEAIIECCTFCGV</sequence>
<evidence type="ECO:0000313" key="1">
    <source>
        <dbReference type="Proteomes" id="UP000887579"/>
    </source>
</evidence>